<dbReference type="CDD" id="cd00761">
    <property type="entry name" value="Glyco_tranf_GTA_type"/>
    <property type="match status" value="1"/>
</dbReference>
<dbReference type="InterPro" id="IPR029044">
    <property type="entry name" value="Nucleotide-diphossugar_trans"/>
</dbReference>
<name>A0A2T3HNP6_9SPHI</name>
<evidence type="ECO:0000313" key="3">
    <source>
        <dbReference type="Proteomes" id="UP000240912"/>
    </source>
</evidence>
<keyword evidence="2" id="KW-0808">Transferase</keyword>
<dbReference type="Proteomes" id="UP000240912">
    <property type="component" value="Unassembled WGS sequence"/>
</dbReference>
<sequence>MQNPAPIALFVYNRPKHTARTLKFLRQNALAEESKLFIFSDGPKDPSDEQSVAAVREVVKNAEGFRSVRIIERKENMGLANSVIAGVTELCDKYGQVIVFEDDLVTSPHTLLYFNEALNRYRQTEKVMHIGAYMYPLNSPGLPETFFYRAATSWGWATWKRAWDQFEPDIDKLIAQFDASKRRAFSIEQTMNFWKQMKAFKRGRNNSWAIRWYASVFLRGGLTLNPSQSLVNNIGHDGSGIHSGINDIYNVVINPRPITHFPDKLEENELAYAAIRHFLKHRKGNLWQRLVRFVREKTA</sequence>
<keyword evidence="3" id="KW-1185">Reference proteome</keyword>
<dbReference type="Gene3D" id="3.90.550.10">
    <property type="entry name" value="Spore Coat Polysaccharide Biosynthesis Protein SpsA, Chain A"/>
    <property type="match status" value="1"/>
</dbReference>
<accession>A0A2T3HNP6</accession>
<dbReference type="RefSeq" id="WP_107214031.1">
    <property type="nucleotide sequence ID" value="NZ_KZ686268.1"/>
</dbReference>
<dbReference type="EMBL" id="PYLS01000004">
    <property type="protein sequence ID" value="PST84023.1"/>
    <property type="molecule type" value="Genomic_DNA"/>
</dbReference>
<dbReference type="SUPFAM" id="SSF53448">
    <property type="entry name" value="Nucleotide-diphospho-sugar transferases"/>
    <property type="match status" value="1"/>
</dbReference>
<reference evidence="2 3" key="1">
    <citation type="submission" date="2018-03" db="EMBL/GenBank/DDBJ databases">
        <authorList>
            <person name="Keele B.F."/>
        </authorList>
    </citation>
    <scope>NUCLEOTIDE SEQUENCE [LARGE SCALE GENOMIC DNA]</scope>
    <source>
        <strain evidence="2 3">YL28-9</strain>
    </source>
</reference>
<dbReference type="InterPro" id="IPR001173">
    <property type="entry name" value="Glyco_trans_2-like"/>
</dbReference>
<evidence type="ECO:0000313" key="2">
    <source>
        <dbReference type="EMBL" id="PST84023.1"/>
    </source>
</evidence>
<dbReference type="OrthoDB" id="9785375at2"/>
<dbReference type="GO" id="GO:0016740">
    <property type="term" value="F:transferase activity"/>
    <property type="evidence" value="ECO:0007669"/>
    <property type="project" value="UniProtKB-KW"/>
</dbReference>
<dbReference type="AlphaFoldDB" id="A0A2T3HNP6"/>
<proteinExistence type="predicted"/>
<comment type="caution">
    <text evidence="2">The sequence shown here is derived from an EMBL/GenBank/DDBJ whole genome shotgun (WGS) entry which is preliminary data.</text>
</comment>
<gene>
    <name evidence="2" type="ORF">C7T94_04605</name>
</gene>
<evidence type="ECO:0000259" key="1">
    <source>
        <dbReference type="Pfam" id="PF00535"/>
    </source>
</evidence>
<organism evidence="2 3">
    <name type="scientific">Pedobacter yulinensis</name>
    <dbReference type="NCBI Taxonomy" id="2126353"/>
    <lineage>
        <taxon>Bacteria</taxon>
        <taxon>Pseudomonadati</taxon>
        <taxon>Bacteroidota</taxon>
        <taxon>Sphingobacteriia</taxon>
        <taxon>Sphingobacteriales</taxon>
        <taxon>Sphingobacteriaceae</taxon>
        <taxon>Pedobacter</taxon>
    </lineage>
</organism>
<feature type="domain" description="Glycosyltransferase 2-like" evidence="1">
    <location>
        <begin position="10"/>
        <end position="121"/>
    </location>
</feature>
<dbReference type="Pfam" id="PF00535">
    <property type="entry name" value="Glycos_transf_2"/>
    <property type="match status" value="1"/>
</dbReference>
<protein>
    <submittedName>
        <fullName evidence="2">Sugar transferase</fullName>
    </submittedName>
</protein>